<dbReference type="NCBIfam" id="NF033564">
    <property type="entry name" value="transpos_ISAs1"/>
    <property type="match status" value="1"/>
</dbReference>
<dbReference type="RefSeq" id="WP_382412656.1">
    <property type="nucleotide sequence ID" value="NZ_JBHSHE010000104.1"/>
</dbReference>
<comment type="caution">
    <text evidence="3">The sequence shown here is derived from an EMBL/GenBank/DDBJ whole genome shotgun (WGS) entry which is preliminary data.</text>
</comment>
<name>A0ABV9MSH0_9MICC</name>
<feature type="region of interest" description="Disordered" evidence="1">
    <location>
        <begin position="1"/>
        <end position="29"/>
    </location>
</feature>
<evidence type="ECO:0000313" key="4">
    <source>
        <dbReference type="Proteomes" id="UP001595884"/>
    </source>
</evidence>
<dbReference type="PANTHER" id="PTHR30298:SF0">
    <property type="entry name" value="PROTEIN YBFL-RELATED"/>
    <property type="match status" value="1"/>
</dbReference>
<keyword evidence="4" id="KW-1185">Reference proteome</keyword>
<dbReference type="InterPro" id="IPR051698">
    <property type="entry name" value="Transposase_11-like"/>
</dbReference>
<evidence type="ECO:0000259" key="2">
    <source>
        <dbReference type="Pfam" id="PF01609"/>
    </source>
</evidence>
<dbReference type="EMBL" id="JBHSHE010000104">
    <property type="protein sequence ID" value="MFC4718121.1"/>
    <property type="molecule type" value="Genomic_DNA"/>
</dbReference>
<evidence type="ECO:0000313" key="3">
    <source>
        <dbReference type="EMBL" id="MFC4718121.1"/>
    </source>
</evidence>
<reference evidence="4" key="1">
    <citation type="journal article" date="2019" name="Int. J. Syst. Evol. Microbiol.">
        <title>The Global Catalogue of Microorganisms (GCM) 10K type strain sequencing project: providing services to taxonomists for standard genome sequencing and annotation.</title>
        <authorList>
            <consortium name="The Broad Institute Genomics Platform"/>
            <consortium name="The Broad Institute Genome Sequencing Center for Infectious Disease"/>
            <person name="Wu L."/>
            <person name="Ma J."/>
        </authorList>
    </citation>
    <scope>NUCLEOTIDE SEQUENCE [LARGE SCALE GENOMIC DNA]</scope>
    <source>
        <strain evidence="4">CGMCC 1.12849</strain>
    </source>
</reference>
<feature type="non-terminal residue" evidence="3">
    <location>
        <position position="271"/>
    </location>
</feature>
<sequence>PRVKRHTDFTTISADGKESRSAKHGTGTRSHNLAAADHATGVVLAQVAVGEKSNEIPYLKNLLHTINENKPGFLRGAVLTIDALHTQRETARLVRSYGCEYVMTVKGNQRTLQADCAALGWEKIPVTDRIEEWEHGRYVRRELKLVQPVGALKIAWPWAVQVGQLTRISQRTATGKISRETVYVVTSLAPDKANASVLNRMLVNHWGIENKVHWVRDVGFNEDKNQIRRGTAARVAASLANLVVSVLRLAGLDQIAKTRRRAARDPEFMAG</sequence>
<dbReference type="InterPro" id="IPR002559">
    <property type="entry name" value="Transposase_11"/>
</dbReference>
<dbReference type="Proteomes" id="UP001595884">
    <property type="component" value="Unassembled WGS sequence"/>
</dbReference>
<dbReference type="Pfam" id="PF01609">
    <property type="entry name" value="DDE_Tnp_1"/>
    <property type="match status" value="1"/>
</dbReference>
<accession>A0ABV9MSH0</accession>
<proteinExistence type="predicted"/>
<dbReference type="InterPro" id="IPR047647">
    <property type="entry name" value="ISAs1_transpos"/>
</dbReference>
<organism evidence="3 4">
    <name type="scientific">Glutamicibacter bergerei</name>
    <dbReference type="NCBI Taxonomy" id="256702"/>
    <lineage>
        <taxon>Bacteria</taxon>
        <taxon>Bacillati</taxon>
        <taxon>Actinomycetota</taxon>
        <taxon>Actinomycetes</taxon>
        <taxon>Micrococcales</taxon>
        <taxon>Micrococcaceae</taxon>
        <taxon>Glutamicibacter</taxon>
    </lineage>
</organism>
<gene>
    <name evidence="3" type="ORF">ACFO7V_18550</name>
</gene>
<dbReference type="PANTHER" id="PTHR30298">
    <property type="entry name" value="H REPEAT-ASSOCIATED PREDICTED TRANSPOSASE"/>
    <property type="match status" value="1"/>
</dbReference>
<evidence type="ECO:0000256" key="1">
    <source>
        <dbReference type="SAM" id="MobiDB-lite"/>
    </source>
</evidence>
<protein>
    <submittedName>
        <fullName evidence="3">ISAs1 family transposase</fullName>
    </submittedName>
</protein>
<feature type="non-terminal residue" evidence="3">
    <location>
        <position position="1"/>
    </location>
</feature>
<feature type="domain" description="Transposase IS4-like" evidence="2">
    <location>
        <begin position="8"/>
        <end position="243"/>
    </location>
</feature>